<feature type="compositionally biased region" description="Basic residues" evidence="7">
    <location>
        <begin position="36"/>
        <end position="45"/>
    </location>
</feature>
<feature type="compositionally biased region" description="Basic and acidic residues" evidence="7">
    <location>
        <begin position="316"/>
        <end position="345"/>
    </location>
</feature>
<feature type="region of interest" description="Disordered" evidence="7">
    <location>
        <begin position="211"/>
        <end position="303"/>
    </location>
</feature>
<feature type="compositionally biased region" description="Basic and acidic residues" evidence="7">
    <location>
        <begin position="70"/>
        <end position="82"/>
    </location>
</feature>
<dbReference type="AlphaFoldDB" id="A0A8H4BR33"/>
<dbReference type="PANTHER" id="PTHR23183">
    <property type="entry name" value="NOP14"/>
    <property type="match status" value="1"/>
</dbReference>
<evidence type="ECO:0000256" key="3">
    <source>
        <dbReference type="ARBA" id="ARBA00022517"/>
    </source>
</evidence>
<evidence type="ECO:0000256" key="6">
    <source>
        <dbReference type="ARBA" id="ARBA00024695"/>
    </source>
</evidence>
<accession>A0A8H4BR33</accession>
<dbReference type="GO" id="GO:0030490">
    <property type="term" value="P:maturation of SSU-rRNA"/>
    <property type="evidence" value="ECO:0007669"/>
    <property type="project" value="TreeGrafter"/>
</dbReference>
<comment type="function">
    <text evidence="6">Involved in nucleolar processing of pre-18S ribosomal RNA. Has a role in the nuclear export of 40S pre-ribosomal subunit to the cytoplasm.</text>
</comment>
<dbReference type="Pfam" id="PF04147">
    <property type="entry name" value="Nop14"/>
    <property type="match status" value="1"/>
</dbReference>
<comment type="subcellular location">
    <subcellularLocation>
        <location evidence="1">Nucleus</location>
        <location evidence="1">Nucleolus</location>
    </subcellularLocation>
</comment>
<protein>
    <submittedName>
        <fullName evidence="8">Nucleolar protein 14</fullName>
    </submittedName>
</protein>
<feature type="compositionally biased region" description="Acidic residues" evidence="7">
    <location>
        <begin position="180"/>
        <end position="194"/>
    </location>
</feature>
<evidence type="ECO:0000256" key="4">
    <source>
        <dbReference type="ARBA" id="ARBA00022552"/>
    </source>
</evidence>
<feature type="compositionally biased region" description="Acidic residues" evidence="7">
    <location>
        <begin position="379"/>
        <end position="393"/>
    </location>
</feature>
<reference evidence="8 9" key="1">
    <citation type="submission" date="2019-09" db="EMBL/GenBank/DDBJ databases">
        <authorList>
            <consortium name="DOE Joint Genome Institute"/>
            <person name="Mondo S.J."/>
            <person name="Navarro-Mendoza M.I."/>
            <person name="Perez-Arques C."/>
            <person name="Panchal S."/>
            <person name="Nicolas F.E."/>
            <person name="Ganguly P."/>
            <person name="Pangilinan J."/>
            <person name="Grigoriev I."/>
            <person name="Heitman J."/>
            <person name="Sanya K."/>
            <person name="Garre V."/>
        </authorList>
    </citation>
    <scope>NUCLEOTIDE SEQUENCE [LARGE SCALE GENOMIC DNA]</scope>
    <source>
        <strain evidence="8 9">MU402</strain>
    </source>
</reference>
<evidence type="ECO:0000256" key="2">
    <source>
        <dbReference type="ARBA" id="ARBA00007466"/>
    </source>
</evidence>
<name>A0A8H4BR33_MUCCL</name>
<dbReference type="GO" id="GO:0030692">
    <property type="term" value="C:Noc4p-Nop14p complex"/>
    <property type="evidence" value="ECO:0007669"/>
    <property type="project" value="TreeGrafter"/>
</dbReference>
<evidence type="ECO:0000313" key="9">
    <source>
        <dbReference type="Proteomes" id="UP000469890"/>
    </source>
</evidence>
<feature type="compositionally biased region" description="Basic and acidic residues" evidence="7">
    <location>
        <begin position="134"/>
        <end position="148"/>
    </location>
</feature>
<evidence type="ECO:0000256" key="5">
    <source>
        <dbReference type="ARBA" id="ARBA00023242"/>
    </source>
</evidence>
<keyword evidence="3" id="KW-0690">Ribosome biogenesis</keyword>
<feature type="compositionally biased region" description="Acidic residues" evidence="7">
    <location>
        <begin position="410"/>
        <end position="472"/>
    </location>
</feature>
<sequence>MVAANQQPKASGGSALKRLKKSLQVAGVVGQTSKASRSKKDRKRGAPTEAGKNDADKKLSLIRGEFNPFEQKHQKTKFEILGRKMKGTSGKPTLSKQVGEENRKKTLLVEMKNKHRRGGIIDKRFGENNPNMTPEEKMLERFTREKQKSTRTTGGSMFNLEDDDEDLSLTHYGQSLSNMDDFDDAGLGLSDDEDDRKQMDGKIVSRLHFGGFEDDVPEGENERHKSKNEVMKEIIAKSKMHKLERQTAKQEDDDMREELDDELNDIRGLLDTKPARKPLPSQNALFKRNENENPTSKLDETLDDYSDYDKAIRELANDQRAQATDRTKTEEELALEEKEQLEKAERARKRRMEGLDSDSEDEGSKKRTPKKRKGAPQGDELDDDYLAELEEDVNQLGQGLTLEDIQNGLVDEDDDEEEEGSEEDDDEEEEGDDDDEDDDDEETDNEDIEDIEEDDDDEVPVFGDDNGDDDMNEFGKSGVVQPKKTKKTPAAASEKREIPFTFECPTTHDEFLEILQGLSVEDSVIVTKRIRVLYHIKLAQENKAKLAQFLGVLVDHMAYVASTESPLPTQVLEDLGNHVFELAKQLPEPAAQVYNAKLKKMQSEMAKKMKHSGSAWPDVEDLTLLRSIGQIFSTSDLSHPIATPALLFMCHALAQCRIQTEVDMGRGLFLTLLAYEYQKVSKRFMPECLSFLNRCFVILAPKSAFKNKQQIPGSFPIPDEKTADLSIQKPSGQNIESISSVQLETLATEAETSGDDNVKLSLLQGSLRMFERYLQLYAATPAFLEVFQDTLDVLEQLDVEEYSWHSDIKNLMSTVKSRLERQIKFCIEKRTKTPLRMQQHRPIPIAQHLPKFEKAYSMDKHYDPDHERAQMHKLESQIKKEKKGALRELRKDNQFVAREKAKERKHKDDEYNKMVKGVMNILEGEQSEMKRLEREKGKK</sequence>
<comment type="caution">
    <text evidence="8">The sequence shown here is derived from an EMBL/GenBank/DDBJ whole genome shotgun (WGS) entry which is preliminary data.</text>
</comment>
<gene>
    <name evidence="8" type="ORF">FB192DRAFT_1454041</name>
</gene>
<organism evidence="8 9">
    <name type="scientific">Mucor circinelloides f. lusitanicus</name>
    <name type="common">Mucor racemosus var. lusitanicus</name>
    <dbReference type="NCBI Taxonomy" id="29924"/>
    <lineage>
        <taxon>Eukaryota</taxon>
        <taxon>Fungi</taxon>
        <taxon>Fungi incertae sedis</taxon>
        <taxon>Mucoromycota</taxon>
        <taxon>Mucoromycotina</taxon>
        <taxon>Mucoromycetes</taxon>
        <taxon>Mucorales</taxon>
        <taxon>Mucorineae</taxon>
        <taxon>Mucoraceae</taxon>
        <taxon>Mucor</taxon>
    </lineage>
</organism>
<keyword evidence="4" id="KW-0698">rRNA processing</keyword>
<comment type="similarity">
    <text evidence="2">Belongs to the NOP14 family.</text>
</comment>
<evidence type="ECO:0000313" key="8">
    <source>
        <dbReference type="EMBL" id="KAF1807029.1"/>
    </source>
</evidence>
<feature type="compositionally biased region" description="Basic and acidic residues" evidence="7">
    <location>
        <begin position="220"/>
        <end position="250"/>
    </location>
</feature>
<evidence type="ECO:0000256" key="1">
    <source>
        <dbReference type="ARBA" id="ARBA00004604"/>
    </source>
</evidence>
<proteinExistence type="inferred from homology"/>
<dbReference type="EMBL" id="JAAECE010000001">
    <property type="protein sequence ID" value="KAF1807029.1"/>
    <property type="molecule type" value="Genomic_DNA"/>
</dbReference>
<dbReference type="InterPro" id="IPR007276">
    <property type="entry name" value="Nop14"/>
</dbReference>
<evidence type="ECO:0000256" key="7">
    <source>
        <dbReference type="SAM" id="MobiDB-lite"/>
    </source>
</evidence>
<dbReference type="Proteomes" id="UP000469890">
    <property type="component" value="Unassembled WGS sequence"/>
</dbReference>
<feature type="region of interest" description="Disordered" evidence="7">
    <location>
        <begin position="316"/>
        <end position="492"/>
    </location>
</feature>
<feature type="compositionally biased region" description="Acidic residues" evidence="7">
    <location>
        <begin position="251"/>
        <end position="263"/>
    </location>
</feature>
<dbReference type="PANTHER" id="PTHR23183:SF0">
    <property type="entry name" value="NUCLEOLAR PROTEIN 14"/>
    <property type="match status" value="1"/>
</dbReference>
<feature type="compositionally biased region" description="Basic and acidic residues" evidence="7">
    <location>
        <begin position="264"/>
        <end position="274"/>
    </location>
</feature>
<keyword evidence="5" id="KW-0539">Nucleus</keyword>
<feature type="region of interest" description="Disordered" evidence="7">
    <location>
        <begin position="24"/>
        <end position="198"/>
    </location>
</feature>
<dbReference type="GO" id="GO:0032040">
    <property type="term" value="C:small-subunit processome"/>
    <property type="evidence" value="ECO:0007669"/>
    <property type="project" value="InterPro"/>
</dbReference>